<sequence length="188" mass="19759">MSKITEIGSSSQFDGILKANTYVIADFYATWCGPCKQIAPIYEQLATSHSAPGKLAFVKIDTDRNSNIAQQHNVTAMPTFLVFKNGTIKDTIRGANPSALRSAVASATTDAGRGSGPSGAAFQSKGRVLGSEGNPGRTTSGAAFPAFNMGGLSDGIMRFLGLYATTLFSFDAYAAAEASPFNVKTNRR</sequence>
<dbReference type="EMBL" id="MU004248">
    <property type="protein sequence ID" value="KAF2663113.1"/>
    <property type="molecule type" value="Genomic_DNA"/>
</dbReference>
<dbReference type="OrthoDB" id="19690at2759"/>
<evidence type="ECO:0000313" key="6">
    <source>
        <dbReference type="Proteomes" id="UP000799302"/>
    </source>
</evidence>
<organism evidence="5 6">
    <name type="scientific">Microthyrium microscopicum</name>
    <dbReference type="NCBI Taxonomy" id="703497"/>
    <lineage>
        <taxon>Eukaryota</taxon>
        <taxon>Fungi</taxon>
        <taxon>Dikarya</taxon>
        <taxon>Ascomycota</taxon>
        <taxon>Pezizomycotina</taxon>
        <taxon>Dothideomycetes</taxon>
        <taxon>Dothideomycetes incertae sedis</taxon>
        <taxon>Microthyriales</taxon>
        <taxon>Microthyriaceae</taxon>
        <taxon>Microthyrium</taxon>
    </lineage>
</organism>
<reference evidence="5" key="1">
    <citation type="journal article" date="2020" name="Stud. Mycol.">
        <title>101 Dothideomycetes genomes: a test case for predicting lifestyles and emergence of pathogens.</title>
        <authorList>
            <person name="Haridas S."/>
            <person name="Albert R."/>
            <person name="Binder M."/>
            <person name="Bloem J."/>
            <person name="Labutti K."/>
            <person name="Salamov A."/>
            <person name="Andreopoulos B."/>
            <person name="Baker S."/>
            <person name="Barry K."/>
            <person name="Bills G."/>
            <person name="Bluhm B."/>
            <person name="Cannon C."/>
            <person name="Castanera R."/>
            <person name="Culley D."/>
            <person name="Daum C."/>
            <person name="Ezra D."/>
            <person name="Gonzalez J."/>
            <person name="Henrissat B."/>
            <person name="Kuo A."/>
            <person name="Liang C."/>
            <person name="Lipzen A."/>
            <person name="Lutzoni F."/>
            <person name="Magnuson J."/>
            <person name="Mondo S."/>
            <person name="Nolan M."/>
            <person name="Ohm R."/>
            <person name="Pangilinan J."/>
            <person name="Park H.-J."/>
            <person name="Ramirez L."/>
            <person name="Alfaro M."/>
            <person name="Sun H."/>
            <person name="Tritt A."/>
            <person name="Yoshinaga Y."/>
            <person name="Zwiers L.-H."/>
            <person name="Turgeon B."/>
            <person name="Goodwin S."/>
            <person name="Spatafora J."/>
            <person name="Crous P."/>
            <person name="Grigoriev I."/>
        </authorList>
    </citation>
    <scope>NUCLEOTIDE SEQUENCE</scope>
    <source>
        <strain evidence="5">CBS 115976</strain>
    </source>
</reference>
<dbReference type="PRINTS" id="PR00421">
    <property type="entry name" value="THIOREDOXIN"/>
</dbReference>
<evidence type="ECO:0000256" key="2">
    <source>
        <dbReference type="ARBA" id="ARBA00023157"/>
    </source>
</evidence>
<dbReference type="PROSITE" id="PS51352">
    <property type="entry name" value="THIOREDOXIN_2"/>
    <property type="match status" value="1"/>
</dbReference>
<dbReference type="PROSITE" id="PS00194">
    <property type="entry name" value="THIOREDOXIN_1"/>
    <property type="match status" value="1"/>
</dbReference>
<gene>
    <name evidence="5" type="ORF">BT63DRAFT_130197</name>
</gene>
<dbReference type="InterPro" id="IPR013766">
    <property type="entry name" value="Thioredoxin_domain"/>
</dbReference>
<feature type="region of interest" description="Disordered" evidence="3">
    <location>
        <begin position="106"/>
        <end position="137"/>
    </location>
</feature>
<evidence type="ECO:0000256" key="3">
    <source>
        <dbReference type="SAM" id="MobiDB-lite"/>
    </source>
</evidence>
<dbReference type="PANTHER" id="PTHR46115">
    <property type="entry name" value="THIOREDOXIN-LIKE PROTEIN 1"/>
    <property type="match status" value="1"/>
</dbReference>
<accession>A0A6A6TVV9</accession>
<evidence type="ECO:0000313" key="5">
    <source>
        <dbReference type="EMBL" id="KAF2663113.1"/>
    </source>
</evidence>
<name>A0A6A6TVV9_9PEZI</name>
<dbReference type="AlphaFoldDB" id="A0A6A6TVV9"/>
<dbReference type="Gene3D" id="3.40.30.10">
    <property type="entry name" value="Glutaredoxin"/>
    <property type="match status" value="1"/>
</dbReference>
<evidence type="ECO:0000259" key="4">
    <source>
        <dbReference type="PROSITE" id="PS51352"/>
    </source>
</evidence>
<dbReference type="Pfam" id="PF00085">
    <property type="entry name" value="Thioredoxin"/>
    <property type="match status" value="1"/>
</dbReference>
<dbReference type="InterPro" id="IPR017937">
    <property type="entry name" value="Thioredoxin_CS"/>
</dbReference>
<dbReference type="Proteomes" id="UP000799302">
    <property type="component" value="Unassembled WGS sequence"/>
</dbReference>
<feature type="domain" description="Thioredoxin" evidence="4">
    <location>
        <begin position="1"/>
        <end position="109"/>
    </location>
</feature>
<dbReference type="SUPFAM" id="SSF52833">
    <property type="entry name" value="Thioredoxin-like"/>
    <property type="match status" value="1"/>
</dbReference>
<comment type="similarity">
    <text evidence="1">Belongs to the thioredoxin family.</text>
</comment>
<dbReference type="CDD" id="cd02947">
    <property type="entry name" value="TRX_family"/>
    <property type="match status" value="1"/>
</dbReference>
<keyword evidence="2" id="KW-1015">Disulfide bond</keyword>
<protein>
    <submittedName>
        <fullName evidence="5">Thioredoxin</fullName>
    </submittedName>
</protein>
<keyword evidence="6" id="KW-1185">Reference proteome</keyword>
<evidence type="ECO:0000256" key="1">
    <source>
        <dbReference type="ARBA" id="ARBA00008987"/>
    </source>
</evidence>
<proteinExistence type="inferred from homology"/>
<dbReference type="InterPro" id="IPR036249">
    <property type="entry name" value="Thioredoxin-like_sf"/>
</dbReference>